<keyword evidence="4" id="KW-1185">Reference proteome</keyword>
<dbReference type="Proteomes" id="UP001487740">
    <property type="component" value="Unassembled WGS sequence"/>
</dbReference>
<keyword evidence="2" id="KW-0472">Membrane</keyword>
<evidence type="ECO:0000256" key="2">
    <source>
        <dbReference type="SAM" id="Phobius"/>
    </source>
</evidence>
<feature type="region of interest" description="Disordered" evidence="1">
    <location>
        <begin position="102"/>
        <end position="129"/>
    </location>
</feature>
<proteinExistence type="predicted"/>
<dbReference type="AlphaFoldDB" id="A0AAW0UM11"/>
<keyword evidence="2" id="KW-1133">Transmembrane helix</keyword>
<name>A0AAW0UM11_SCYPA</name>
<evidence type="ECO:0000313" key="4">
    <source>
        <dbReference type="Proteomes" id="UP001487740"/>
    </source>
</evidence>
<accession>A0AAW0UM11</accession>
<protein>
    <submittedName>
        <fullName evidence="3">Uncharacterized protein</fullName>
    </submittedName>
</protein>
<feature type="transmembrane region" description="Helical" evidence="2">
    <location>
        <begin position="12"/>
        <end position="33"/>
    </location>
</feature>
<gene>
    <name evidence="3" type="ORF">O3P69_002738</name>
</gene>
<evidence type="ECO:0000256" key="1">
    <source>
        <dbReference type="SAM" id="MobiDB-lite"/>
    </source>
</evidence>
<organism evidence="3 4">
    <name type="scientific">Scylla paramamosain</name>
    <name type="common">Mud crab</name>
    <dbReference type="NCBI Taxonomy" id="85552"/>
    <lineage>
        <taxon>Eukaryota</taxon>
        <taxon>Metazoa</taxon>
        <taxon>Ecdysozoa</taxon>
        <taxon>Arthropoda</taxon>
        <taxon>Crustacea</taxon>
        <taxon>Multicrustacea</taxon>
        <taxon>Malacostraca</taxon>
        <taxon>Eumalacostraca</taxon>
        <taxon>Eucarida</taxon>
        <taxon>Decapoda</taxon>
        <taxon>Pleocyemata</taxon>
        <taxon>Brachyura</taxon>
        <taxon>Eubrachyura</taxon>
        <taxon>Portunoidea</taxon>
        <taxon>Portunidae</taxon>
        <taxon>Portuninae</taxon>
        <taxon>Scylla</taxon>
    </lineage>
</organism>
<reference evidence="3 4" key="1">
    <citation type="submission" date="2023-03" db="EMBL/GenBank/DDBJ databases">
        <title>High-quality genome of Scylla paramamosain provides insights in environmental adaptation.</title>
        <authorList>
            <person name="Zhang L."/>
        </authorList>
    </citation>
    <scope>NUCLEOTIDE SEQUENCE [LARGE SCALE GENOMIC DNA]</scope>
    <source>
        <strain evidence="3">LZ_2023a</strain>
        <tissue evidence="3">Muscle</tissue>
    </source>
</reference>
<dbReference type="EMBL" id="JARAKH010000009">
    <property type="protein sequence ID" value="KAK8401174.1"/>
    <property type="molecule type" value="Genomic_DNA"/>
</dbReference>
<keyword evidence="2" id="KW-0812">Transmembrane</keyword>
<comment type="caution">
    <text evidence="3">The sequence shown here is derived from an EMBL/GenBank/DDBJ whole genome shotgun (WGS) entry which is preliminary data.</text>
</comment>
<sequence length="151" mass="16822">MSKTEGLSTLSITTTTAPFTTIVNIILLMTLLAPHVSPAHLLISPRPHYIEEIRPVLPTNVPLMVQQQQQQPLLEAPLQVQEPRKRAAIVLDKLMFALQKALDEPSSPSHPQSAPLPPRTSSYTGPLDLQRRGNGDGRLYWRCYFNAVSCF</sequence>
<evidence type="ECO:0000313" key="3">
    <source>
        <dbReference type="EMBL" id="KAK8401174.1"/>
    </source>
</evidence>